<evidence type="ECO:0000256" key="4">
    <source>
        <dbReference type="ARBA" id="ARBA00022989"/>
    </source>
</evidence>
<keyword evidence="3 6" id="KW-0812">Transmembrane</keyword>
<dbReference type="EMBL" id="SACK01000001">
    <property type="protein sequence ID" value="RVU02625.1"/>
    <property type="molecule type" value="Genomic_DNA"/>
</dbReference>
<dbReference type="InterPro" id="IPR006696">
    <property type="entry name" value="DUF423"/>
</dbReference>
<gene>
    <name evidence="7" type="ORF">EOD41_01410</name>
</gene>
<dbReference type="Proteomes" id="UP000282759">
    <property type="component" value="Unassembled WGS sequence"/>
</dbReference>
<dbReference type="AlphaFoldDB" id="A0A3S2V3S0"/>
<evidence type="ECO:0000256" key="2">
    <source>
        <dbReference type="ARBA" id="ARBA00009694"/>
    </source>
</evidence>
<comment type="subcellular location">
    <subcellularLocation>
        <location evidence="1">Membrane</location>
        <topology evidence="1">Multi-pass membrane protein</topology>
    </subcellularLocation>
</comment>
<name>A0A3S2V3S0_9SPHI</name>
<comment type="caution">
    <text evidence="7">The sequence shown here is derived from an EMBL/GenBank/DDBJ whole genome shotgun (WGS) entry which is preliminary data.</text>
</comment>
<dbReference type="Pfam" id="PF04241">
    <property type="entry name" value="DUF423"/>
    <property type="match status" value="1"/>
</dbReference>
<evidence type="ECO:0000313" key="7">
    <source>
        <dbReference type="EMBL" id="RVU02625.1"/>
    </source>
</evidence>
<evidence type="ECO:0000256" key="5">
    <source>
        <dbReference type="ARBA" id="ARBA00023136"/>
    </source>
</evidence>
<keyword evidence="8" id="KW-1185">Reference proteome</keyword>
<dbReference type="RefSeq" id="WP_127702992.1">
    <property type="nucleotide sequence ID" value="NZ_SACK01000001.1"/>
</dbReference>
<dbReference type="GO" id="GO:0005886">
    <property type="term" value="C:plasma membrane"/>
    <property type="evidence" value="ECO:0007669"/>
    <property type="project" value="TreeGrafter"/>
</dbReference>
<evidence type="ECO:0000256" key="1">
    <source>
        <dbReference type="ARBA" id="ARBA00004141"/>
    </source>
</evidence>
<accession>A0A3S2V3S0</accession>
<evidence type="ECO:0000256" key="6">
    <source>
        <dbReference type="SAM" id="Phobius"/>
    </source>
</evidence>
<protein>
    <submittedName>
        <fullName evidence="7">DUF423 domain-containing protein</fullName>
    </submittedName>
</protein>
<feature type="transmembrane region" description="Helical" evidence="6">
    <location>
        <begin position="42"/>
        <end position="59"/>
    </location>
</feature>
<feature type="transmembrane region" description="Helical" evidence="6">
    <location>
        <begin position="71"/>
        <end position="89"/>
    </location>
</feature>
<dbReference type="OrthoDB" id="9802121at2"/>
<evidence type="ECO:0000313" key="8">
    <source>
        <dbReference type="Proteomes" id="UP000282759"/>
    </source>
</evidence>
<organism evidence="7 8">
    <name type="scientific">Mucilaginibacter limnophilus</name>
    <dbReference type="NCBI Taxonomy" id="1932778"/>
    <lineage>
        <taxon>Bacteria</taxon>
        <taxon>Pseudomonadati</taxon>
        <taxon>Bacteroidota</taxon>
        <taxon>Sphingobacteriia</taxon>
        <taxon>Sphingobacteriales</taxon>
        <taxon>Sphingobacteriaceae</taxon>
        <taxon>Mucilaginibacter</taxon>
    </lineage>
</organism>
<reference evidence="7 8" key="1">
    <citation type="submission" date="2019-01" db="EMBL/GenBank/DDBJ databases">
        <authorList>
            <person name="Chen W.-M."/>
        </authorList>
    </citation>
    <scope>NUCLEOTIDE SEQUENCE [LARGE SCALE GENOMIC DNA]</scope>
    <source>
        <strain evidence="7 8">YBJ-36</strain>
    </source>
</reference>
<sequence>MNKNIIITAALFGALAVVLGAFGAHGLKPYLQPQQLEVWHTAVQYHFVHVLALLFLSTFTRFKNKLIAASYYLFTLGIVFFSGSLYLLSCRDMLGWGWIGILGPVTPIGGLLFIAGWLCLAAAAIRDK</sequence>
<dbReference type="PANTHER" id="PTHR43461:SF1">
    <property type="entry name" value="TRANSMEMBRANE PROTEIN 256"/>
    <property type="match status" value="1"/>
</dbReference>
<dbReference type="PANTHER" id="PTHR43461">
    <property type="entry name" value="TRANSMEMBRANE PROTEIN 256"/>
    <property type="match status" value="1"/>
</dbReference>
<comment type="similarity">
    <text evidence="2">Belongs to the UPF0382 family.</text>
</comment>
<feature type="transmembrane region" description="Helical" evidence="6">
    <location>
        <begin position="95"/>
        <end position="125"/>
    </location>
</feature>
<keyword evidence="4 6" id="KW-1133">Transmembrane helix</keyword>
<proteinExistence type="inferred from homology"/>
<keyword evidence="5 6" id="KW-0472">Membrane</keyword>
<evidence type="ECO:0000256" key="3">
    <source>
        <dbReference type="ARBA" id="ARBA00022692"/>
    </source>
</evidence>